<protein>
    <submittedName>
        <fullName evidence="3">Glycosyl transferase family 9</fullName>
    </submittedName>
</protein>
<evidence type="ECO:0000256" key="1">
    <source>
        <dbReference type="ARBA" id="ARBA00022676"/>
    </source>
</evidence>
<gene>
    <name evidence="3" type="ordered locus">Achl_1900</name>
</gene>
<keyword evidence="4" id="KW-1185">Reference proteome</keyword>
<dbReference type="KEGG" id="ach:Achl_1900"/>
<dbReference type="GO" id="GO:0008713">
    <property type="term" value="F:ADP-heptose-lipopolysaccharide heptosyltransferase activity"/>
    <property type="evidence" value="ECO:0007669"/>
    <property type="project" value="TreeGrafter"/>
</dbReference>
<dbReference type="Gene3D" id="3.40.50.2000">
    <property type="entry name" value="Glycogen Phosphorylase B"/>
    <property type="match status" value="2"/>
</dbReference>
<organism evidence="3 4">
    <name type="scientific">Pseudarthrobacter chlorophenolicus (strain ATCC 700700 / DSM 12829 / CIP 107037 / JCM 12360 / KCTC 9906 / NCIMB 13794 / A6)</name>
    <name type="common">Arthrobacter chlorophenolicus</name>
    <dbReference type="NCBI Taxonomy" id="452863"/>
    <lineage>
        <taxon>Bacteria</taxon>
        <taxon>Bacillati</taxon>
        <taxon>Actinomycetota</taxon>
        <taxon>Actinomycetes</taxon>
        <taxon>Micrococcales</taxon>
        <taxon>Micrococcaceae</taxon>
        <taxon>Pseudarthrobacter</taxon>
    </lineage>
</organism>
<dbReference type="eggNOG" id="COG0859">
    <property type="taxonomic scope" value="Bacteria"/>
</dbReference>
<dbReference type="GO" id="GO:0009244">
    <property type="term" value="P:lipopolysaccharide core region biosynthetic process"/>
    <property type="evidence" value="ECO:0007669"/>
    <property type="project" value="TreeGrafter"/>
</dbReference>
<keyword evidence="1" id="KW-0328">Glycosyltransferase</keyword>
<evidence type="ECO:0000313" key="4">
    <source>
        <dbReference type="Proteomes" id="UP000002505"/>
    </source>
</evidence>
<dbReference type="CAZy" id="GT9">
    <property type="family name" value="Glycosyltransferase Family 9"/>
</dbReference>
<proteinExistence type="predicted"/>
<dbReference type="AlphaFoldDB" id="B8H8J7"/>
<reference evidence="3" key="1">
    <citation type="submission" date="2009-01" db="EMBL/GenBank/DDBJ databases">
        <title>Complete sequence of chromosome of Arthrobacter chlorophenolicus A6.</title>
        <authorList>
            <consortium name="US DOE Joint Genome Institute"/>
            <person name="Lucas S."/>
            <person name="Copeland A."/>
            <person name="Lapidus A."/>
            <person name="Glavina del Rio T."/>
            <person name="Tice H."/>
            <person name="Bruce D."/>
            <person name="Goodwin L."/>
            <person name="Pitluck S."/>
            <person name="Goltsman E."/>
            <person name="Clum A."/>
            <person name="Larimer F."/>
            <person name="Land M."/>
            <person name="Hauser L."/>
            <person name="Kyrpides N."/>
            <person name="Mikhailova N."/>
            <person name="Jansson J."/>
            <person name="Richardson P."/>
        </authorList>
    </citation>
    <scope>NUCLEOTIDE SEQUENCE [LARGE SCALE GENOMIC DNA]</scope>
    <source>
        <strain evidence="3">A6</strain>
    </source>
</reference>
<dbReference type="GO" id="GO:0005829">
    <property type="term" value="C:cytosol"/>
    <property type="evidence" value="ECO:0007669"/>
    <property type="project" value="TreeGrafter"/>
</dbReference>
<dbReference type="InterPro" id="IPR002201">
    <property type="entry name" value="Glyco_trans_9"/>
</dbReference>
<dbReference type="EMBL" id="CP001341">
    <property type="protein sequence ID" value="ACL39875.1"/>
    <property type="molecule type" value="Genomic_DNA"/>
</dbReference>
<dbReference type="CDD" id="cd03789">
    <property type="entry name" value="GT9_LPS_heptosyltransferase"/>
    <property type="match status" value="1"/>
</dbReference>
<dbReference type="PANTHER" id="PTHR30160">
    <property type="entry name" value="TETRAACYLDISACCHARIDE 4'-KINASE-RELATED"/>
    <property type="match status" value="1"/>
</dbReference>
<dbReference type="HOGENOM" id="CLU_038371_0_1_11"/>
<dbReference type="RefSeq" id="WP_015937095.1">
    <property type="nucleotide sequence ID" value="NC_011886.1"/>
</dbReference>
<dbReference type="PANTHER" id="PTHR30160:SF1">
    <property type="entry name" value="LIPOPOLYSACCHARIDE 1,2-N-ACETYLGLUCOSAMINETRANSFERASE-RELATED"/>
    <property type="match status" value="1"/>
</dbReference>
<dbReference type="Pfam" id="PF01075">
    <property type="entry name" value="Glyco_transf_9"/>
    <property type="match status" value="1"/>
</dbReference>
<evidence type="ECO:0000313" key="3">
    <source>
        <dbReference type="EMBL" id="ACL39875.1"/>
    </source>
</evidence>
<accession>B8H8J7</accession>
<dbReference type="STRING" id="452863.Achl_1900"/>
<keyword evidence="2 3" id="KW-0808">Transferase</keyword>
<dbReference type="InterPro" id="IPR051199">
    <property type="entry name" value="LPS_LOS_Heptosyltrfase"/>
</dbReference>
<dbReference type="SUPFAM" id="SSF53756">
    <property type="entry name" value="UDP-Glycosyltransferase/glycogen phosphorylase"/>
    <property type="match status" value="1"/>
</dbReference>
<evidence type="ECO:0000256" key="2">
    <source>
        <dbReference type="ARBA" id="ARBA00022679"/>
    </source>
</evidence>
<dbReference type="OrthoDB" id="9807356at2"/>
<name>B8H8J7_PSECP</name>
<dbReference type="Proteomes" id="UP000002505">
    <property type="component" value="Chromosome"/>
</dbReference>
<sequence>MTGGAVPADAEGSGKGERPELLVLRALKLGDLLVAVPALKAIRRAFPEHRLRYAAQGWLSEALGLVGGYELLPTHGLDQPLALGPGVVDVAVNLHGNGPESAGRIEALKARRTIAYRGGNLEGPPWRPELHERDRWAHLLSWHGIDADPTDLRLERPRVPNPVPGATVVHVGAAYGSRLWPAERFAAVAAELARAGHRVVFTGGEGEKDRAYAVCRLAGLTADTVLAGSLGLAGFAAVIAGARVVVSADTGAAHLASAYGTPSVVLFGPAPPEIWGPPPGPHVVLTQAGLRRGDTFSDVPDPALLAVEVDDVMAAVAGLGLLPA</sequence>